<dbReference type="EMBL" id="CAJZBQ010000033">
    <property type="protein sequence ID" value="CAG9323170.1"/>
    <property type="molecule type" value="Genomic_DNA"/>
</dbReference>
<protein>
    <submittedName>
        <fullName evidence="1">Uncharacterized protein</fullName>
    </submittedName>
</protein>
<comment type="caution">
    <text evidence="1">The sequence shown here is derived from an EMBL/GenBank/DDBJ whole genome shotgun (WGS) entry which is preliminary data.</text>
</comment>
<organism evidence="1 2">
    <name type="scientific">Blepharisma stoltei</name>
    <dbReference type="NCBI Taxonomy" id="1481888"/>
    <lineage>
        <taxon>Eukaryota</taxon>
        <taxon>Sar</taxon>
        <taxon>Alveolata</taxon>
        <taxon>Ciliophora</taxon>
        <taxon>Postciliodesmatophora</taxon>
        <taxon>Heterotrichea</taxon>
        <taxon>Heterotrichida</taxon>
        <taxon>Blepharismidae</taxon>
        <taxon>Blepharisma</taxon>
    </lineage>
</organism>
<evidence type="ECO:0000313" key="2">
    <source>
        <dbReference type="Proteomes" id="UP001162131"/>
    </source>
</evidence>
<name>A0AAU9J7E1_9CILI</name>
<sequence length="100" mass="10894">MKFYKMSLFLYDESRFGPAGIITDGGGFPVSSLGKSFTRLSRISGQAPPRNTLCLLSENVSNIWLPGWDLMCRSVRNNINLGGGVSCINLMIGFDPSTLS</sequence>
<keyword evidence="2" id="KW-1185">Reference proteome</keyword>
<evidence type="ECO:0000313" key="1">
    <source>
        <dbReference type="EMBL" id="CAG9323170.1"/>
    </source>
</evidence>
<accession>A0AAU9J7E1</accession>
<proteinExistence type="predicted"/>
<dbReference type="AlphaFoldDB" id="A0AAU9J7E1"/>
<gene>
    <name evidence="1" type="ORF">BSTOLATCC_MIC33072</name>
</gene>
<dbReference type="Proteomes" id="UP001162131">
    <property type="component" value="Unassembled WGS sequence"/>
</dbReference>
<reference evidence="1" key="1">
    <citation type="submission" date="2021-09" db="EMBL/GenBank/DDBJ databases">
        <authorList>
            <consortium name="AG Swart"/>
            <person name="Singh M."/>
            <person name="Singh A."/>
            <person name="Seah K."/>
            <person name="Emmerich C."/>
        </authorList>
    </citation>
    <scope>NUCLEOTIDE SEQUENCE</scope>
    <source>
        <strain evidence="1">ATCC30299</strain>
    </source>
</reference>